<protein>
    <submittedName>
        <fullName evidence="2">Spermidine N(1)-acetyltransferase</fullName>
        <ecNumber evidence="2">2.3.1.57</ecNumber>
    </submittedName>
</protein>
<dbReference type="InterPro" id="IPR000182">
    <property type="entry name" value="GNAT_dom"/>
</dbReference>
<dbReference type="Pfam" id="PF13302">
    <property type="entry name" value="Acetyltransf_3"/>
    <property type="match status" value="1"/>
</dbReference>
<gene>
    <name evidence="2" type="primary">speG_7</name>
    <name evidence="2" type="ORF">SDC9_63309</name>
</gene>
<dbReference type="SUPFAM" id="SSF55729">
    <property type="entry name" value="Acyl-CoA N-acyltransferases (Nat)"/>
    <property type="match status" value="1"/>
</dbReference>
<comment type="caution">
    <text evidence="2">The sequence shown here is derived from an EMBL/GenBank/DDBJ whole genome shotgun (WGS) entry which is preliminary data.</text>
</comment>
<dbReference type="GO" id="GO:0004145">
    <property type="term" value="F:diamine N-acetyltransferase activity"/>
    <property type="evidence" value="ECO:0007669"/>
    <property type="project" value="UniProtKB-EC"/>
</dbReference>
<dbReference type="CDD" id="cd04301">
    <property type="entry name" value="NAT_SF"/>
    <property type="match status" value="1"/>
</dbReference>
<reference evidence="2" key="1">
    <citation type="submission" date="2019-08" db="EMBL/GenBank/DDBJ databases">
        <authorList>
            <person name="Kucharzyk K."/>
            <person name="Murdoch R.W."/>
            <person name="Higgins S."/>
            <person name="Loffler F."/>
        </authorList>
    </citation>
    <scope>NUCLEOTIDE SEQUENCE</scope>
</reference>
<dbReference type="PROSITE" id="PS51186">
    <property type="entry name" value="GNAT"/>
    <property type="match status" value="1"/>
</dbReference>
<dbReference type="EMBL" id="VSSQ01002702">
    <property type="protein sequence ID" value="MPM16927.1"/>
    <property type="molecule type" value="Genomic_DNA"/>
</dbReference>
<feature type="domain" description="N-acetyltransferase" evidence="1">
    <location>
        <begin position="7"/>
        <end position="168"/>
    </location>
</feature>
<accession>A0A644XLS9</accession>
<dbReference type="PANTHER" id="PTHR43415:SF3">
    <property type="entry name" value="GNAT-FAMILY ACETYLTRANSFERASE"/>
    <property type="match status" value="1"/>
</dbReference>
<organism evidence="2">
    <name type="scientific">bioreactor metagenome</name>
    <dbReference type="NCBI Taxonomy" id="1076179"/>
    <lineage>
        <taxon>unclassified sequences</taxon>
        <taxon>metagenomes</taxon>
        <taxon>ecological metagenomes</taxon>
    </lineage>
</organism>
<dbReference type="Gene3D" id="3.40.630.30">
    <property type="match status" value="1"/>
</dbReference>
<dbReference type="EC" id="2.3.1.57" evidence="2"/>
<keyword evidence="2" id="KW-0808">Transferase</keyword>
<dbReference type="InterPro" id="IPR016181">
    <property type="entry name" value="Acyl_CoA_acyltransferase"/>
</dbReference>
<name>A0A644XLS9_9ZZZZ</name>
<sequence length="176" mass="20384">MLNGSITFLRTPDLTDVSYMLSVENDERYWHLSGNTSPYSREDLERFIAESASNLETDRQLRLVIIEIASKQKVGLIDIFEYEPLHRRAGLGIFISEEFRRKGLASDSVRVVIKYLFEIMDLHQIWSNVLTENEGSMKLFIDAGFVQTCIKKDWVFFDGSFHDEATLQLINPNIRS</sequence>
<keyword evidence="2" id="KW-0012">Acyltransferase</keyword>
<dbReference type="AlphaFoldDB" id="A0A644XLS9"/>
<evidence type="ECO:0000313" key="2">
    <source>
        <dbReference type="EMBL" id="MPM16927.1"/>
    </source>
</evidence>
<proteinExistence type="predicted"/>
<dbReference type="PANTHER" id="PTHR43415">
    <property type="entry name" value="SPERMIDINE N(1)-ACETYLTRANSFERASE"/>
    <property type="match status" value="1"/>
</dbReference>
<evidence type="ECO:0000259" key="1">
    <source>
        <dbReference type="PROSITE" id="PS51186"/>
    </source>
</evidence>